<sequence>KSNTGISNFMKEKQFGNDYGKLESYYFDRLIEAIQSVQPEGYAITPVVSHEVFQNGYRVSESFYLFKMKHPSQISSICRVSPASVEQVFMRIVLCVYLFTLAALAEPDMLNLVGPCDAGELSIRSCFLNSGSQHQG</sequence>
<dbReference type="Proteomes" id="UP000050795">
    <property type="component" value="Unassembled WGS sequence"/>
</dbReference>
<dbReference type="AlphaFoldDB" id="A0AA85J2X7"/>
<proteinExistence type="predicted"/>
<protein>
    <submittedName>
        <fullName evidence="2">Uncharacterized protein</fullName>
    </submittedName>
</protein>
<organism evidence="1 2">
    <name type="scientific">Trichobilharzia regenti</name>
    <name type="common">Nasal bird schistosome</name>
    <dbReference type="NCBI Taxonomy" id="157069"/>
    <lineage>
        <taxon>Eukaryota</taxon>
        <taxon>Metazoa</taxon>
        <taxon>Spiralia</taxon>
        <taxon>Lophotrochozoa</taxon>
        <taxon>Platyhelminthes</taxon>
        <taxon>Trematoda</taxon>
        <taxon>Digenea</taxon>
        <taxon>Strigeidida</taxon>
        <taxon>Schistosomatoidea</taxon>
        <taxon>Schistosomatidae</taxon>
        <taxon>Trichobilharzia</taxon>
    </lineage>
</organism>
<dbReference type="WBParaSite" id="TREG1_138390.1">
    <property type="protein sequence ID" value="TREG1_138390.1"/>
    <property type="gene ID" value="TREG1_138390"/>
</dbReference>
<evidence type="ECO:0000313" key="1">
    <source>
        <dbReference type="Proteomes" id="UP000050795"/>
    </source>
</evidence>
<accession>A0AA85J2X7</accession>
<name>A0AA85J2X7_TRIRE</name>
<reference evidence="1" key="1">
    <citation type="submission" date="2022-06" db="EMBL/GenBank/DDBJ databases">
        <authorList>
            <person name="Berger JAMES D."/>
            <person name="Berger JAMES D."/>
        </authorList>
    </citation>
    <scope>NUCLEOTIDE SEQUENCE [LARGE SCALE GENOMIC DNA]</scope>
</reference>
<keyword evidence="1" id="KW-1185">Reference proteome</keyword>
<reference evidence="2" key="2">
    <citation type="submission" date="2023-11" db="UniProtKB">
        <authorList>
            <consortium name="WormBaseParasite"/>
        </authorList>
    </citation>
    <scope>IDENTIFICATION</scope>
</reference>
<evidence type="ECO:0000313" key="2">
    <source>
        <dbReference type="WBParaSite" id="TREG1_138390.1"/>
    </source>
</evidence>